<dbReference type="SUPFAM" id="SSF46785">
    <property type="entry name" value="Winged helix' DNA-binding domain"/>
    <property type="match status" value="1"/>
</dbReference>
<proteinExistence type="predicted"/>
<dbReference type="PANTHER" id="PTHR30363">
    <property type="entry name" value="HTH-TYPE TRANSCRIPTIONAL REGULATOR SRLR-RELATED"/>
    <property type="match status" value="1"/>
</dbReference>
<dbReference type="GO" id="GO:0003700">
    <property type="term" value="F:DNA-binding transcription factor activity"/>
    <property type="evidence" value="ECO:0007669"/>
    <property type="project" value="InterPro"/>
</dbReference>
<evidence type="ECO:0000256" key="2">
    <source>
        <dbReference type="ARBA" id="ARBA00023125"/>
    </source>
</evidence>
<evidence type="ECO:0000256" key="3">
    <source>
        <dbReference type="ARBA" id="ARBA00023163"/>
    </source>
</evidence>
<reference evidence="5 6" key="1">
    <citation type="submission" date="2018-12" db="EMBL/GenBank/DDBJ databases">
        <authorList>
            <person name="Li F."/>
        </authorList>
    </citation>
    <scope>NUCLEOTIDE SEQUENCE [LARGE SCALE GENOMIC DNA]</scope>
    <source>
        <strain evidence="5 6">8H24J-4-2</strain>
    </source>
</reference>
<protein>
    <submittedName>
        <fullName evidence="5">DeoR/GlpR transcriptional regulator</fullName>
    </submittedName>
</protein>
<keyword evidence="2" id="KW-0238">DNA-binding</keyword>
<dbReference type="SUPFAM" id="SSF100950">
    <property type="entry name" value="NagB/RpiA/CoA transferase-like"/>
    <property type="match status" value="1"/>
</dbReference>
<dbReference type="SMART" id="SM01134">
    <property type="entry name" value="DeoRC"/>
    <property type="match status" value="1"/>
</dbReference>
<dbReference type="PROSITE" id="PS51000">
    <property type="entry name" value="HTH_DEOR_2"/>
    <property type="match status" value="1"/>
</dbReference>
<evidence type="ECO:0000259" key="4">
    <source>
        <dbReference type="PROSITE" id="PS51000"/>
    </source>
</evidence>
<dbReference type="InterPro" id="IPR036390">
    <property type="entry name" value="WH_DNA-bd_sf"/>
</dbReference>
<dbReference type="InterPro" id="IPR014036">
    <property type="entry name" value="DeoR-like_C"/>
</dbReference>
<accession>A0A444Q6S7</accession>
<feature type="domain" description="HTH deoR-type" evidence="4">
    <location>
        <begin position="11"/>
        <end position="66"/>
    </location>
</feature>
<dbReference type="InterPro" id="IPR001034">
    <property type="entry name" value="DeoR_HTH"/>
</dbReference>
<comment type="caution">
    <text evidence="5">The sequence shown here is derived from an EMBL/GenBank/DDBJ whole genome shotgun (WGS) entry which is preliminary data.</text>
</comment>
<dbReference type="Proteomes" id="UP000288603">
    <property type="component" value="Unassembled WGS sequence"/>
</dbReference>
<evidence type="ECO:0000256" key="1">
    <source>
        <dbReference type="ARBA" id="ARBA00023015"/>
    </source>
</evidence>
<dbReference type="AlphaFoldDB" id="A0A444Q6S7"/>
<dbReference type="InterPro" id="IPR050313">
    <property type="entry name" value="Carb_Metab_HTH_regulators"/>
</dbReference>
<dbReference type="Pfam" id="PF08220">
    <property type="entry name" value="HTH_DeoR"/>
    <property type="match status" value="1"/>
</dbReference>
<dbReference type="GO" id="GO:0003677">
    <property type="term" value="F:DNA binding"/>
    <property type="evidence" value="ECO:0007669"/>
    <property type="project" value="UniProtKB-KW"/>
</dbReference>
<dbReference type="Gene3D" id="3.40.50.1360">
    <property type="match status" value="1"/>
</dbReference>
<dbReference type="InterPro" id="IPR037171">
    <property type="entry name" value="NagB/RpiA_transferase-like"/>
</dbReference>
<dbReference type="OrthoDB" id="7688673at2"/>
<organism evidence="5 6">
    <name type="scientific">Labedella populi</name>
    <dbReference type="NCBI Taxonomy" id="2498850"/>
    <lineage>
        <taxon>Bacteria</taxon>
        <taxon>Bacillati</taxon>
        <taxon>Actinomycetota</taxon>
        <taxon>Actinomycetes</taxon>
        <taxon>Micrococcales</taxon>
        <taxon>Microbacteriaceae</taxon>
        <taxon>Labedella</taxon>
    </lineage>
</organism>
<dbReference type="PROSITE" id="PS00894">
    <property type="entry name" value="HTH_DEOR_1"/>
    <property type="match status" value="1"/>
</dbReference>
<dbReference type="PRINTS" id="PR00037">
    <property type="entry name" value="HTHLACR"/>
</dbReference>
<gene>
    <name evidence="5" type="ORF">ELQ92_12365</name>
</gene>
<dbReference type="Pfam" id="PF00455">
    <property type="entry name" value="DeoRC"/>
    <property type="match status" value="1"/>
</dbReference>
<keyword evidence="6" id="KW-1185">Reference proteome</keyword>
<dbReference type="InterPro" id="IPR018356">
    <property type="entry name" value="Tscrpt_reg_HTH_DeoR_CS"/>
</dbReference>
<dbReference type="EMBL" id="RZNC01000004">
    <property type="protein sequence ID" value="RWZ59615.1"/>
    <property type="molecule type" value="Genomic_DNA"/>
</dbReference>
<dbReference type="RefSeq" id="WP_128499427.1">
    <property type="nucleotide sequence ID" value="NZ_RZNC01000004.1"/>
</dbReference>
<dbReference type="SMART" id="SM00420">
    <property type="entry name" value="HTH_DEOR"/>
    <property type="match status" value="1"/>
</dbReference>
<evidence type="ECO:0000313" key="6">
    <source>
        <dbReference type="Proteomes" id="UP000288603"/>
    </source>
</evidence>
<evidence type="ECO:0000313" key="5">
    <source>
        <dbReference type="EMBL" id="RWZ59615.1"/>
    </source>
</evidence>
<dbReference type="PANTHER" id="PTHR30363:SF44">
    <property type="entry name" value="AGA OPERON TRANSCRIPTIONAL REPRESSOR-RELATED"/>
    <property type="match status" value="1"/>
</dbReference>
<name>A0A444Q6S7_9MICO</name>
<sequence length="265" mass="27232">MSAVEEPMVPAELRRARVLDLVLERGFVRVSDLGAAFGVSDVTIRADLDVLASSGTVRRVHGGAVAAVAPLAEPSFEQASDSFAAEKTAIGRYAAGLVSSGQSVFLDVGTTTNAVAVALAARDDLEDVVVMTNGLTVALALEAAIPRMTVIVTGGALRPRQHSLVNPMALRLFEGLHADLAIVGCNGVHPEAGVTNVNLPEAEVKRAMVERAGRAIVVADGSKLGNVHLGRIAHLSEVDALVTGPSAPIGALAEFDAVGLAVARV</sequence>
<keyword evidence="1" id="KW-0805">Transcription regulation</keyword>
<keyword evidence="3" id="KW-0804">Transcription</keyword>